<dbReference type="AlphaFoldDB" id="A0A0B1SKB8"/>
<name>A0A0B1SKB8_OESDE</name>
<accession>A0A0B1SKB8</accession>
<keyword evidence="2" id="KW-1185">Reference proteome</keyword>
<sequence>MAHLVASEMACVGQRFTTYVDQAGGAAVPYAIAMDIPSHLVDSIEENAIKLNPELVVTAKKVSDFLNFCLSRYRIDSVAVTSGANLPKEGSSSPRKKRSRTTSNIVIKQKDLVCAVSSAPEVKVEHHSDSDEKLFEESTSLLDKRFTVKGDRLLSLFRFCPNCGSKISPEKGCLELLEDNFLPVVHYYCDSCPGKQCWYGI</sequence>
<dbReference type="OrthoDB" id="5830942at2759"/>
<dbReference type="EMBL" id="KN570801">
    <property type="protein sequence ID" value="KHJ83967.1"/>
    <property type="molecule type" value="Genomic_DNA"/>
</dbReference>
<organism evidence="1 2">
    <name type="scientific">Oesophagostomum dentatum</name>
    <name type="common">Nodular worm</name>
    <dbReference type="NCBI Taxonomy" id="61180"/>
    <lineage>
        <taxon>Eukaryota</taxon>
        <taxon>Metazoa</taxon>
        <taxon>Ecdysozoa</taxon>
        <taxon>Nematoda</taxon>
        <taxon>Chromadorea</taxon>
        <taxon>Rhabditida</taxon>
        <taxon>Rhabditina</taxon>
        <taxon>Rhabditomorpha</taxon>
        <taxon>Strongyloidea</taxon>
        <taxon>Strongylidae</taxon>
        <taxon>Oesophagostomum</taxon>
    </lineage>
</organism>
<reference evidence="1 2" key="1">
    <citation type="submission" date="2014-03" db="EMBL/GenBank/DDBJ databases">
        <title>Draft genome of the hookworm Oesophagostomum dentatum.</title>
        <authorList>
            <person name="Mitreva M."/>
        </authorList>
    </citation>
    <scope>NUCLEOTIDE SEQUENCE [LARGE SCALE GENOMIC DNA]</scope>
    <source>
        <strain evidence="1 2">OD-Hann</strain>
    </source>
</reference>
<gene>
    <name evidence="1" type="ORF">OESDEN_16325</name>
</gene>
<dbReference type="Proteomes" id="UP000053660">
    <property type="component" value="Unassembled WGS sequence"/>
</dbReference>
<protein>
    <submittedName>
        <fullName evidence="1">Uncharacterized protein</fullName>
    </submittedName>
</protein>
<evidence type="ECO:0000313" key="2">
    <source>
        <dbReference type="Proteomes" id="UP000053660"/>
    </source>
</evidence>
<proteinExistence type="predicted"/>
<evidence type="ECO:0000313" key="1">
    <source>
        <dbReference type="EMBL" id="KHJ83967.1"/>
    </source>
</evidence>